<dbReference type="KEGG" id="csi:P262_05369"/>
<feature type="transmembrane region" description="Helical" evidence="1">
    <location>
        <begin position="7"/>
        <end position="27"/>
    </location>
</feature>
<keyword evidence="1" id="KW-0472">Membrane</keyword>
<name>V5U5C6_9ENTR</name>
<organism evidence="2 3">
    <name type="scientific">Cronobacter malonaticus</name>
    <dbReference type="NCBI Taxonomy" id="413503"/>
    <lineage>
        <taxon>Bacteria</taxon>
        <taxon>Pseudomonadati</taxon>
        <taxon>Pseudomonadota</taxon>
        <taxon>Gammaproteobacteria</taxon>
        <taxon>Enterobacterales</taxon>
        <taxon>Enterobacteriaceae</taxon>
        <taxon>Cronobacter</taxon>
    </lineage>
</organism>
<evidence type="ECO:0000256" key="1">
    <source>
        <dbReference type="SAM" id="Phobius"/>
    </source>
</evidence>
<protein>
    <submittedName>
        <fullName evidence="2">Uncharacterized protein</fullName>
    </submittedName>
</protein>
<evidence type="ECO:0000313" key="3">
    <source>
        <dbReference type="Proteomes" id="UP000018545"/>
    </source>
</evidence>
<gene>
    <name evidence="2" type="ORF">P262_05369</name>
</gene>
<dbReference type="AlphaFoldDB" id="V5U5C6"/>
<reference evidence="2 3" key="1">
    <citation type="journal article" date="2014" name="Genome Announc.">
        <title>Complete Genome Sequence of Cronobacter sakazakii Strain CMCC 45402.</title>
        <authorList>
            <person name="Zhao Z."/>
            <person name="Wang L."/>
            <person name="Wang B."/>
            <person name="Liang H."/>
            <person name="Ye Q."/>
            <person name="Zeng M."/>
        </authorList>
    </citation>
    <scope>NUCLEOTIDE SEQUENCE [LARGE SCALE GENOMIC DNA]</scope>
    <source>
        <strain evidence="3">45402</strain>
    </source>
</reference>
<dbReference type="Proteomes" id="UP000018545">
    <property type="component" value="Chromosome"/>
</dbReference>
<proteinExistence type="predicted"/>
<accession>V5U5C6</accession>
<dbReference type="HOGENOM" id="CLU_3327018_0_0_6"/>
<dbReference type="EMBL" id="CP006731">
    <property type="protein sequence ID" value="AHB72185.1"/>
    <property type="molecule type" value="Genomic_DNA"/>
</dbReference>
<keyword evidence="1" id="KW-0812">Transmembrane</keyword>
<keyword evidence="1" id="KW-1133">Transmembrane helix</keyword>
<sequence>MLQNVACIVFLHFFSALIFFFSVYTSLNTSARGFLCLM</sequence>
<evidence type="ECO:0000313" key="2">
    <source>
        <dbReference type="EMBL" id="AHB72185.1"/>
    </source>
</evidence>